<protein>
    <submittedName>
        <fullName evidence="4">Acyl carrier protein phosphodiesterase</fullName>
    </submittedName>
</protein>
<keyword evidence="5" id="KW-1185">Reference proteome</keyword>
<dbReference type="GO" id="GO:0006633">
    <property type="term" value="P:fatty acid biosynthetic process"/>
    <property type="evidence" value="ECO:0007669"/>
    <property type="project" value="InterPro"/>
</dbReference>
<dbReference type="Pfam" id="PF04336">
    <property type="entry name" value="ACP_PD"/>
    <property type="match status" value="1"/>
</dbReference>
<comment type="caution">
    <text evidence="4">The sequence shown here is derived from an EMBL/GenBank/DDBJ whole genome shotgun (WGS) entry which is preliminary data.</text>
</comment>
<evidence type="ECO:0000256" key="3">
    <source>
        <dbReference type="ARBA" id="ARBA00023098"/>
    </source>
</evidence>
<sequence length="197" mass="22585">MNFLAHLTLSHFSADLQVGNYLGDLLRGKEVAQLREGIHRGVLMHRAIDRLTDADADVRAVNRLLRSRHGRYAGVISDIAFDHYLCRNWVLLGPVPFALFTRTTYRNLLAAREEMPERARRYVNGMVEDDWLSLYATADGMHKVFERLLPRLSRPEKLAGVEESLQEYDAAINRALLLLFPRLQSLAESYREQPPSP</sequence>
<dbReference type="InterPro" id="IPR007431">
    <property type="entry name" value="ACP_PD"/>
</dbReference>
<dbReference type="PANTHER" id="PTHR38764">
    <property type="entry name" value="ACYL CARRIER PROTEIN PHOSPHODIESTERASE"/>
    <property type="match status" value="1"/>
</dbReference>
<organism evidence="4 5">
    <name type="scientific">Neolewinella aquimaris</name>
    <dbReference type="NCBI Taxonomy" id="1835722"/>
    <lineage>
        <taxon>Bacteria</taxon>
        <taxon>Pseudomonadati</taxon>
        <taxon>Bacteroidota</taxon>
        <taxon>Saprospiria</taxon>
        <taxon>Saprospirales</taxon>
        <taxon>Lewinellaceae</taxon>
        <taxon>Neolewinella</taxon>
    </lineage>
</organism>
<keyword evidence="1" id="KW-0444">Lipid biosynthesis</keyword>
<proteinExistence type="predicted"/>
<name>A0A840E9S5_9BACT</name>
<gene>
    <name evidence="4" type="ORF">GGR28_000377</name>
</gene>
<evidence type="ECO:0000256" key="1">
    <source>
        <dbReference type="ARBA" id="ARBA00022516"/>
    </source>
</evidence>
<dbReference type="GO" id="GO:0008770">
    <property type="term" value="F:[acyl-carrier-protein] phosphodiesterase activity"/>
    <property type="evidence" value="ECO:0007669"/>
    <property type="project" value="InterPro"/>
</dbReference>
<keyword evidence="2" id="KW-0378">Hydrolase</keyword>
<accession>A0A840E9S5</accession>
<dbReference type="RefSeq" id="WP_183494016.1">
    <property type="nucleotide sequence ID" value="NZ_JACIFF010000001.1"/>
</dbReference>
<evidence type="ECO:0000313" key="4">
    <source>
        <dbReference type="EMBL" id="MBB4077776.1"/>
    </source>
</evidence>
<reference evidence="4 5" key="1">
    <citation type="submission" date="2020-08" db="EMBL/GenBank/DDBJ databases">
        <title>Genomic Encyclopedia of Type Strains, Phase IV (KMG-IV): sequencing the most valuable type-strain genomes for metagenomic binning, comparative biology and taxonomic classification.</title>
        <authorList>
            <person name="Goeker M."/>
        </authorList>
    </citation>
    <scope>NUCLEOTIDE SEQUENCE [LARGE SCALE GENOMIC DNA]</scope>
    <source>
        <strain evidence="4 5">DSM 105137</strain>
    </source>
</reference>
<dbReference type="EMBL" id="JACIFF010000001">
    <property type="protein sequence ID" value="MBB4077776.1"/>
    <property type="molecule type" value="Genomic_DNA"/>
</dbReference>
<evidence type="ECO:0000313" key="5">
    <source>
        <dbReference type="Proteomes" id="UP000576209"/>
    </source>
</evidence>
<dbReference type="PANTHER" id="PTHR38764:SF1">
    <property type="entry name" value="ACYL CARRIER PROTEIN PHOSPHODIESTERASE"/>
    <property type="match status" value="1"/>
</dbReference>
<dbReference type="AlphaFoldDB" id="A0A840E9S5"/>
<dbReference type="Proteomes" id="UP000576209">
    <property type="component" value="Unassembled WGS sequence"/>
</dbReference>
<keyword evidence="3" id="KW-0443">Lipid metabolism</keyword>
<evidence type="ECO:0000256" key="2">
    <source>
        <dbReference type="ARBA" id="ARBA00022801"/>
    </source>
</evidence>